<comment type="caution">
    <text evidence="1">The sequence shown here is derived from an EMBL/GenBank/DDBJ whole genome shotgun (WGS) entry which is preliminary data.</text>
</comment>
<dbReference type="OrthoDB" id="184876at2759"/>
<gene>
    <name evidence="1" type="ORF">FRX31_009996</name>
</gene>
<keyword evidence="2" id="KW-1185">Reference proteome</keyword>
<evidence type="ECO:0000313" key="2">
    <source>
        <dbReference type="Proteomes" id="UP000554482"/>
    </source>
</evidence>
<name>A0A7J6WTR9_THATH</name>
<dbReference type="AlphaFoldDB" id="A0A7J6WTR9"/>
<dbReference type="Proteomes" id="UP000554482">
    <property type="component" value="Unassembled WGS sequence"/>
</dbReference>
<accession>A0A7J6WTR9</accession>
<sequence>MAMASASCSFITIAKPNLSSHKLNFPSSSSQRLPGLRNKSLKVNAVGLKWEPTKVVPQADRVLIRLEELPQSIVNANTNPPNFYKVHEMCLNTILRHITKLV</sequence>
<protein>
    <submittedName>
        <fullName evidence="1">10 kDa chaperonin 1 protein</fullName>
    </submittedName>
</protein>
<dbReference type="EMBL" id="JABWDY010010762">
    <property type="protein sequence ID" value="KAF5200413.1"/>
    <property type="molecule type" value="Genomic_DNA"/>
</dbReference>
<evidence type="ECO:0000313" key="1">
    <source>
        <dbReference type="EMBL" id="KAF5200413.1"/>
    </source>
</evidence>
<proteinExistence type="predicted"/>
<organism evidence="1 2">
    <name type="scientific">Thalictrum thalictroides</name>
    <name type="common">Rue-anemone</name>
    <name type="synonym">Anemone thalictroides</name>
    <dbReference type="NCBI Taxonomy" id="46969"/>
    <lineage>
        <taxon>Eukaryota</taxon>
        <taxon>Viridiplantae</taxon>
        <taxon>Streptophyta</taxon>
        <taxon>Embryophyta</taxon>
        <taxon>Tracheophyta</taxon>
        <taxon>Spermatophyta</taxon>
        <taxon>Magnoliopsida</taxon>
        <taxon>Ranunculales</taxon>
        <taxon>Ranunculaceae</taxon>
        <taxon>Thalictroideae</taxon>
        <taxon>Thalictrum</taxon>
    </lineage>
</organism>
<reference evidence="1 2" key="1">
    <citation type="submission" date="2020-06" db="EMBL/GenBank/DDBJ databases">
        <title>Transcriptomic and genomic resources for Thalictrum thalictroides and T. hernandezii: Facilitating candidate gene discovery in an emerging model plant lineage.</title>
        <authorList>
            <person name="Arias T."/>
            <person name="Riano-Pachon D.M."/>
            <person name="Di Stilio V.S."/>
        </authorList>
    </citation>
    <scope>NUCLEOTIDE SEQUENCE [LARGE SCALE GENOMIC DNA]</scope>
    <source>
        <strain evidence="2">cv. WT478/WT964</strain>
        <tissue evidence="1">Leaves</tissue>
    </source>
</reference>